<dbReference type="EMBL" id="JAPFPW010000006">
    <property type="protein sequence ID" value="MCW7753663.1"/>
    <property type="molecule type" value="Genomic_DNA"/>
</dbReference>
<dbReference type="InterPro" id="IPR020889">
    <property type="entry name" value="LipoPS_assembly_LptD"/>
</dbReference>
<dbReference type="InterPro" id="IPR050218">
    <property type="entry name" value="LptD"/>
</dbReference>
<name>A0ABT3N876_9BACT</name>
<dbReference type="PANTHER" id="PTHR30189:SF1">
    <property type="entry name" value="LPS-ASSEMBLY PROTEIN LPTD"/>
    <property type="match status" value="1"/>
</dbReference>
<dbReference type="Pfam" id="PF04453">
    <property type="entry name" value="LptD"/>
    <property type="match status" value="1"/>
</dbReference>
<comment type="caution">
    <text evidence="3">The sequence shown here is derived from an EMBL/GenBank/DDBJ whole genome shotgun (WGS) entry which is preliminary data.</text>
</comment>
<keyword evidence="4" id="KW-1185">Reference proteome</keyword>
<sequence length="715" mass="82783">MGLTFRFLFFLLLLPLLASAQPPSPYVIHAERLGYDPVSGQYRAMGKVRIEREGTILTADRAIYNPEANTFTGEGNVVLETGGDRMTGERIHYNMEEDTGTVEKGYIFVTESQFRLRGRRIERTGEHTYIAEGAGLTACEGDVPDWEITASRIHVTLEGYGTLQHGAFRIKGFPVLYAPWVLFPAKTQRQSGLLIPDFSLSDRYGYEHVQPLYLVLSDSSDATFYYHFMEKGRDRMGLEYRKVWSTEDRLTMRVDGLKDSRTPETEKAPDYSGDRYWFRMKQNVSFGSSAMGFVDLDLLSDPDYMDDFKDGTLGYAKSNALFQGEFGRDLDAEKERTRTNRFLLTGSGEVFRMEGEFVWEDDVRRRSLDLKDSTVQRLPQIRVSTRRQAMAWLPLYHDFEAEGTYFHRIDGERGSRMDLAPRMYAPFRMGPFSAEPSVGLRQTYWYTENPLDPDDKGLSMDDRTLYDARFDLFTEIYRVFDLERTAADKIRHSIQPRLTFEFVPHKDQDTLPDFDDLDRIGKRRLVTYSLTQSLTARFPGQDVDDRDRLPEYREFLRLKVSQSYDIDKAKEDGETAFSDAKAELSLFPADGVRLFGDISWSPEEADWNTYSAGMDLRHGSHRFYAEHRYSKDVSASMHLRGYLGLTDNVGFLWNYARNMKDDIINRQDYGIRYNRGCWQLDLIYSDDKDDRKLGFFWTLTGLGVFEHSLGEERLP</sequence>
<dbReference type="InterPro" id="IPR007543">
    <property type="entry name" value="LptD_C"/>
</dbReference>
<evidence type="ECO:0000256" key="1">
    <source>
        <dbReference type="SAM" id="SignalP"/>
    </source>
</evidence>
<dbReference type="Gene3D" id="2.60.450.10">
    <property type="entry name" value="Lipopolysaccharide (LPS) transport protein A like domain"/>
    <property type="match status" value="1"/>
</dbReference>
<feature type="chain" id="PRO_5047411856" evidence="1">
    <location>
        <begin position="21"/>
        <end position="715"/>
    </location>
</feature>
<dbReference type="Proteomes" id="UP001209681">
    <property type="component" value="Unassembled WGS sequence"/>
</dbReference>
<proteinExistence type="inferred from homology"/>
<gene>
    <name evidence="3" type="primary">lptD</name>
    <name evidence="3" type="ORF">OOT00_06655</name>
</gene>
<dbReference type="RefSeq" id="WP_265424533.1">
    <property type="nucleotide sequence ID" value="NZ_JAPFPW010000006.1"/>
</dbReference>
<keyword evidence="1" id="KW-0732">Signal</keyword>
<evidence type="ECO:0000313" key="4">
    <source>
        <dbReference type="Proteomes" id="UP001209681"/>
    </source>
</evidence>
<organism evidence="3 4">
    <name type="scientific">Desulfobotulus pelophilus</name>
    <dbReference type="NCBI Taxonomy" id="2823377"/>
    <lineage>
        <taxon>Bacteria</taxon>
        <taxon>Pseudomonadati</taxon>
        <taxon>Thermodesulfobacteriota</taxon>
        <taxon>Desulfobacteria</taxon>
        <taxon>Desulfobacterales</taxon>
        <taxon>Desulfobacteraceae</taxon>
        <taxon>Desulfobotulus</taxon>
    </lineage>
</organism>
<feature type="signal peptide" evidence="1">
    <location>
        <begin position="1"/>
        <end position="20"/>
    </location>
</feature>
<protein>
    <submittedName>
        <fullName evidence="3">LPS assembly protein LptD</fullName>
    </submittedName>
</protein>
<accession>A0ABT3N876</accession>
<feature type="domain" description="LptD C-terminal" evidence="2">
    <location>
        <begin position="274"/>
        <end position="632"/>
    </location>
</feature>
<reference evidence="3 4" key="1">
    <citation type="submission" date="2022-11" db="EMBL/GenBank/DDBJ databases">
        <title>Desulfobotulus tamanensis H1 sp. nov. - anaerobic, alkaliphilic, sulphate reducing bacterium isolated from terrestrial mud volcano.</title>
        <authorList>
            <person name="Frolova A."/>
            <person name="Merkel A.Y."/>
            <person name="Slobodkin A.I."/>
        </authorList>
    </citation>
    <scope>NUCLEOTIDE SEQUENCE [LARGE SCALE GENOMIC DNA]</scope>
    <source>
        <strain evidence="3 4">H1</strain>
    </source>
</reference>
<evidence type="ECO:0000313" key="3">
    <source>
        <dbReference type="EMBL" id="MCW7753663.1"/>
    </source>
</evidence>
<dbReference type="HAMAP" id="MF_01411">
    <property type="entry name" value="LPS_assembly_LptD"/>
    <property type="match status" value="1"/>
</dbReference>
<dbReference type="PANTHER" id="PTHR30189">
    <property type="entry name" value="LPS-ASSEMBLY PROTEIN"/>
    <property type="match status" value="1"/>
</dbReference>
<evidence type="ECO:0000259" key="2">
    <source>
        <dbReference type="Pfam" id="PF04453"/>
    </source>
</evidence>